<gene>
    <name evidence="3" type="ORF">PBV87_10765</name>
</gene>
<comment type="caution">
    <text evidence="3">The sequence shown here is derived from an EMBL/GenBank/DDBJ whole genome shotgun (WGS) entry which is preliminary data.</text>
</comment>
<dbReference type="InterPro" id="IPR032834">
    <property type="entry name" value="NatK-like_C"/>
</dbReference>
<dbReference type="Gene3D" id="3.30.565.10">
    <property type="entry name" value="Histidine kinase-like ATPase, C-terminal domain"/>
    <property type="match status" value="1"/>
</dbReference>
<keyword evidence="1" id="KW-1133">Transmembrane helix</keyword>
<name>A0AA42DNA7_9FIRM</name>
<keyword evidence="4" id="KW-1185">Reference proteome</keyword>
<dbReference type="EMBL" id="JAQIFT010000043">
    <property type="protein sequence ID" value="MDA3731961.1"/>
    <property type="molecule type" value="Genomic_DNA"/>
</dbReference>
<feature type="transmembrane region" description="Helical" evidence="1">
    <location>
        <begin position="93"/>
        <end position="112"/>
    </location>
</feature>
<feature type="transmembrane region" description="Helical" evidence="1">
    <location>
        <begin position="40"/>
        <end position="58"/>
    </location>
</feature>
<evidence type="ECO:0000259" key="2">
    <source>
        <dbReference type="Pfam" id="PF14501"/>
    </source>
</evidence>
<dbReference type="PANTHER" id="PTHR40448">
    <property type="entry name" value="TWO-COMPONENT SENSOR HISTIDINE KINASE"/>
    <property type="match status" value="1"/>
</dbReference>
<dbReference type="Proteomes" id="UP001169242">
    <property type="component" value="Unassembled WGS sequence"/>
</dbReference>
<evidence type="ECO:0000256" key="1">
    <source>
        <dbReference type="SAM" id="Phobius"/>
    </source>
</evidence>
<dbReference type="Pfam" id="PF14501">
    <property type="entry name" value="HATPase_c_5"/>
    <property type="match status" value="1"/>
</dbReference>
<keyword evidence="1" id="KW-0812">Transmembrane</keyword>
<dbReference type="CDD" id="cd16935">
    <property type="entry name" value="HATPase_AgrC-ComD-like"/>
    <property type="match status" value="1"/>
</dbReference>
<keyword evidence="1" id="KW-0472">Membrane</keyword>
<feature type="transmembrane region" description="Helical" evidence="1">
    <location>
        <begin position="188"/>
        <end position="209"/>
    </location>
</feature>
<sequence length="438" mass="49997">MTITLQDFFTYFFLSIAETIILHQLLVSFLNKNTLIFEKYFVGLFGYFIFQMITYFIGCPLFSTAIYYFIFTSIIATIFFMDSTEIKIIASSLFVMLNYSCKIFGVLVATLTHNLTLSLLPSQMILNAKAEIIACIFFLICVRIIIYCRHLRLKNNLITYSIIICIFPAAVLFLATRLFLHRLTVFNLTFYFEIGCLLFFTSLALFYLLDKTVVIKESSEKSALMENLMHIQEQYYSKLEDSQKEIASMRHDMKNHLGCIQSMLESDHYAEAKDYITDLYAKSTHLSSPVQSGNVMVDIILNQSLSKMSSHNITCQVNAILPPTLPINNLDLCILLGNLLDNALEACNRMEGSSEERFVTLNMCIKKEMLYIRVANSFDGIVNVTNNIYHTVKKGQYICGIGLSNIHKVVNKYHGEMDISYTDEIFTVSTLLGLDSDA</sequence>
<feature type="transmembrane region" description="Helical" evidence="1">
    <location>
        <begin position="124"/>
        <end position="145"/>
    </location>
</feature>
<feature type="transmembrane region" description="Helical" evidence="1">
    <location>
        <begin position="64"/>
        <end position="81"/>
    </location>
</feature>
<dbReference type="PANTHER" id="PTHR40448:SF1">
    <property type="entry name" value="TWO-COMPONENT SENSOR HISTIDINE KINASE"/>
    <property type="match status" value="1"/>
</dbReference>
<dbReference type="AlphaFoldDB" id="A0AA42DNA7"/>
<feature type="transmembrane region" description="Helical" evidence="1">
    <location>
        <begin position="12"/>
        <end position="31"/>
    </location>
</feature>
<proteinExistence type="predicted"/>
<organism evidence="3 4">
    <name type="scientific">Holtiella tumoricola</name>
    <dbReference type="NCBI Taxonomy" id="3018743"/>
    <lineage>
        <taxon>Bacteria</taxon>
        <taxon>Bacillati</taxon>
        <taxon>Bacillota</taxon>
        <taxon>Clostridia</taxon>
        <taxon>Lachnospirales</taxon>
        <taxon>Cellulosilyticaceae</taxon>
        <taxon>Holtiella</taxon>
    </lineage>
</organism>
<evidence type="ECO:0000313" key="4">
    <source>
        <dbReference type="Proteomes" id="UP001169242"/>
    </source>
</evidence>
<protein>
    <submittedName>
        <fullName evidence="3">GHKL domain-containing protein</fullName>
    </submittedName>
</protein>
<evidence type="ECO:0000313" key="3">
    <source>
        <dbReference type="EMBL" id="MDA3731961.1"/>
    </source>
</evidence>
<dbReference type="GO" id="GO:0042802">
    <property type="term" value="F:identical protein binding"/>
    <property type="evidence" value="ECO:0007669"/>
    <property type="project" value="TreeGrafter"/>
</dbReference>
<feature type="domain" description="Sensor histidine kinase NatK-like C-terminal" evidence="2">
    <location>
        <begin position="328"/>
        <end position="431"/>
    </location>
</feature>
<dbReference type="InterPro" id="IPR036890">
    <property type="entry name" value="HATPase_C_sf"/>
</dbReference>
<dbReference type="SUPFAM" id="SSF55874">
    <property type="entry name" value="ATPase domain of HSP90 chaperone/DNA topoisomerase II/histidine kinase"/>
    <property type="match status" value="1"/>
</dbReference>
<dbReference type="RefSeq" id="WP_271012266.1">
    <property type="nucleotide sequence ID" value="NZ_JAQIFT010000043.1"/>
</dbReference>
<reference evidence="3" key="1">
    <citation type="journal article" date="2023" name="Int. J. Syst. Evol. Microbiol.">
        <title>&lt;i&gt;Holtiella tumoricola&lt;/i&gt; gen. nov. sp. nov., isolated from a human clinical sample.</title>
        <authorList>
            <person name="Allen-Vercoe E."/>
            <person name="Daigneault M.C."/>
            <person name="Vancuren S.J."/>
            <person name="Cochrane K."/>
            <person name="O'Neal L.L."/>
            <person name="Sankaranarayanan K."/>
            <person name="Lawson P.A."/>
        </authorList>
    </citation>
    <scope>NUCLEOTIDE SEQUENCE</scope>
    <source>
        <strain evidence="3">CC70A</strain>
    </source>
</reference>
<accession>A0AA42DNA7</accession>
<feature type="transmembrane region" description="Helical" evidence="1">
    <location>
        <begin position="157"/>
        <end position="176"/>
    </location>
</feature>